<dbReference type="InterPro" id="IPR003838">
    <property type="entry name" value="ABC3_permease_C"/>
</dbReference>
<comment type="subcellular location">
    <subcellularLocation>
        <location evidence="1">Cell membrane</location>
        <topology evidence="1">Multi-pass membrane protein</topology>
    </subcellularLocation>
</comment>
<evidence type="ECO:0000256" key="5">
    <source>
        <dbReference type="ARBA" id="ARBA00023136"/>
    </source>
</evidence>
<evidence type="ECO:0000256" key="2">
    <source>
        <dbReference type="ARBA" id="ARBA00022475"/>
    </source>
</evidence>
<feature type="transmembrane region" description="Helical" evidence="6">
    <location>
        <begin position="715"/>
        <end position="735"/>
    </location>
</feature>
<name>A0ABW5J5D3_9BACT</name>
<evidence type="ECO:0000313" key="10">
    <source>
        <dbReference type="Proteomes" id="UP001597510"/>
    </source>
</evidence>
<evidence type="ECO:0000256" key="4">
    <source>
        <dbReference type="ARBA" id="ARBA00022989"/>
    </source>
</evidence>
<feature type="transmembrane region" description="Helical" evidence="6">
    <location>
        <begin position="323"/>
        <end position="350"/>
    </location>
</feature>
<feature type="transmembrane region" description="Helical" evidence="6">
    <location>
        <begin position="21"/>
        <end position="42"/>
    </location>
</feature>
<dbReference type="Proteomes" id="UP001597510">
    <property type="component" value="Unassembled WGS sequence"/>
</dbReference>
<organism evidence="9 10">
    <name type="scientific">Emticicia soli</name>
    <dbReference type="NCBI Taxonomy" id="2027878"/>
    <lineage>
        <taxon>Bacteria</taxon>
        <taxon>Pseudomonadati</taxon>
        <taxon>Bacteroidota</taxon>
        <taxon>Cytophagia</taxon>
        <taxon>Cytophagales</taxon>
        <taxon>Leadbetterellaceae</taxon>
        <taxon>Emticicia</taxon>
    </lineage>
</organism>
<feature type="transmembrane region" description="Helical" evidence="6">
    <location>
        <begin position="418"/>
        <end position="438"/>
    </location>
</feature>
<dbReference type="InterPro" id="IPR025857">
    <property type="entry name" value="MacB_PCD"/>
</dbReference>
<feature type="transmembrane region" description="Helical" evidence="6">
    <location>
        <begin position="370"/>
        <end position="397"/>
    </location>
</feature>
<dbReference type="Pfam" id="PF12704">
    <property type="entry name" value="MacB_PCD"/>
    <property type="match status" value="1"/>
</dbReference>
<dbReference type="PANTHER" id="PTHR30572">
    <property type="entry name" value="MEMBRANE COMPONENT OF TRANSPORTER-RELATED"/>
    <property type="match status" value="1"/>
</dbReference>
<dbReference type="Pfam" id="PF02687">
    <property type="entry name" value="FtsX"/>
    <property type="match status" value="2"/>
</dbReference>
<comment type="caution">
    <text evidence="9">The sequence shown here is derived from an EMBL/GenBank/DDBJ whole genome shotgun (WGS) entry which is preliminary data.</text>
</comment>
<evidence type="ECO:0000313" key="9">
    <source>
        <dbReference type="EMBL" id="MFD2520764.1"/>
    </source>
</evidence>
<feature type="domain" description="ABC3 transporter permease C-terminal" evidence="7">
    <location>
        <begin position="283"/>
        <end position="397"/>
    </location>
</feature>
<dbReference type="PANTHER" id="PTHR30572:SF18">
    <property type="entry name" value="ABC-TYPE MACROLIDE FAMILY EXPORT SYSTEM PERMEASE COMPONENT 2"/>
    <property type="match status" value="1"/>
</dbReference>
<evidence type="ECO:0000256" key="1">
    <source>
        <dbReference type="ARBA" id="ARBA00004651"/>
    </source>
</evidence>
<reference evidence="10" key="1">
    <citation type="journal article" date="2019" name="Int. J. Syst. Evol. Microbiol.">
        <title>The Global Catalogue of Microorganisms (GCM) 10K type strain sequencing project: providing services to taxonomists for standard genome sequencing and annotation.</title>
        <authorList>
            <consortium name="The Broad Institute Genomics Platform"/>
            <consortium name="The Broad Institute Genome Sequencing Center for Infectious Disease"/>
            <person name="Wu L."/>
            <person name="Ma J."/>
        </authorList>
    </citation>
    <scope>NUCLEOTIDE SEQUENCE [LARGE SCALE GENOMIC DNA]</scope>
    <source>
        <strain evidence="10">KCTC 52344</strain>
    </source>
</reference>
<dbReference type="EMBL" id="JBHULC010000008">
    <property type="protein sequence ID" value="MFD2520764.1"/>
    <property type="molecule type" value="Genomic_DNA"/>
</dbReference>
<feature type="transmembrane region" description="Helical" evidence="6">
    <location>
        <begin position="665"/>
        <end position="688"/>
    </location>
</feature>
<keyword evidence="10" id="KW-1185">Reference proteome</keyword>
<keyword evidence="5 6" id="KW-0472">Membrane</keyword>
<keyword evidence="2" id="KW-1003">Cell membrane</keyword>
<feature type="domain" description="ABC3 transporter permease C-terminal" evidence="7">
    <location>
        <begin position="666"/>
        <end position="775"/>
    </location>
</feature>
<evidence type="ECO:0000256" key="6">
    <source>
        <dbReference type="SAM" id="Phobius"/>
    </source>
</evidence>
<keyword evidence="3 6" id="KW-0812">Transmembrane</keyword>
<feature type="domain" description="MacB-like periplasmic core" evidence="8">
    <location>
        <begin position="20"/>
        <end position="238"/>
    </location>
</feature>
<feature type="transmembrane region" description="Helical" evidence="6">
    <location>
        <begin position="280"/>
        <end position="302"/>
    </location>
</feature>
<evidence type="ECO:0000259" key="7">
    <source>
        <dbReference type="Pfam" id="PF02687"/>
    </source>
</evidence>
<keyword evidence="4 6" id="KW-1133">Transmembrane helix</keyword>
<evidence type="ECO:0000259" key="8">
    <source>
        <dbReference type="Pfam" id="PF12704"/>
    </source>
</evidence>
<proteinExistence type="predicted"/>
<protein>
    <submittedName>
        <fullName evidence="9">ABC transporter permease</fullName>
    </submittedName>
</protein>
<dbReference type="RefSeq" id="WP_340235235.1">
    <property type="nucleotide sequence ID" value="NZ_JBBEWC010000003.1"/>
</dbReference>
<gene>
    <name evidence="9" type="ORF">ACFSR2_07720</name>
</gene>
<dbReference type="InterPro" id="IPR050250">
    <property type="entry name" value="Macrolide_Exporter_MacB"/>
</dbReference>
<evidence type="ECO:0000256" key="3">
    <source>
        <dbReference type="ARBA" id="ARBA00022692"/>
    </source>
</evidence>
<sequence>MIRNYLKIFWRNLIKNQVYSFIKIFSLAVGLTAAIFTFLWVVDELSFDKFHANAPNIYRVMTNNTYPDGKIETYRATTALLKDAIKNEIPEVEKVALLSMETNALIRNEKNLFSEQGIYADSSLFSIFSFPLLKGDKKNPIPDNNAIVISEALATKLFGNNDPVGKSVSIDDMRPFTVTGVFADVPSNSTLQFDFILPIGAFVKDNPWTQNWRSGGTQTMVSLKPGASLENANAKIGALIKKNCTDCSTNAFLYPYTQHRLHGEFENGQSVGGRIEQVKLFSIIAAIVLIMACINFMNLATAQSAARSREIGVRKIIGARQSGLIVHFISESLLLSFISLTFALFAVHLLLPVFNGITEKSVQLDFTDPIFVAGTFVITIVCGLLAGCYPAFLLSSFKPIVVLKGDVSPSISGGFRKILVVVQFATSIILITGSITIYRQINFISNKNLGFEKENVIEVKRNDILGKNYAPFKNDLLQIPSVKSIGFGGSNVFTVPITTTDPVWKNKPVNSSVTFKIFRCDEGFIPTMSIEMLAGRNFSNINNRDSANYIINRKAMEIMGLTPDNVIGADLEMWNGKGKIVGLTNDFNNDNLHHGIEPLVFLYSKNIGANYFIKIDGSAPVTETLAAIEKSFKKYSPNYLFEYSFLDEVFAREYRTEITMGKLSLIATAFAALICCLGLFGLVAYSTVKRTKEIGVRKVLGASVSSIMALLSKDFIMLVFVAFIIAGPIAYFIMHNWLQGFAYHTNISWWIFAVSGAAALVITILTISFQAIKAALANPVKSLRNM</sequence>
<feature type="transmembrane region" description="Helical" evidence="6">
    <location>
        <begin position="747"/>
        <end position="776"/>
    </location>
</feature>
<accession>A0ABW5J5D3</accession>